<protein>
    <recommendedName>
        <fullName evidence="7">RING-type domain-containing protein</fullName>
    </recommendedName>
</protein>
<keyword evidence="9" id="KW-1185">Reference proteome</keyword>
<evidence type="ECO:0000313" key="9">
    <source>
        <dbReference type="Proteomes" id="UP001142489"/>
    </source>
</evidence>
<dbReference type="OrthoDB" id="6105938at2759"/>
<dbReference type="Proteomes" id="UP001142489">
    <property type="component" value="Unassembled WGS sequence"/>
</dbReference>
<dbReference type="Gene3D" id="3.30.40.10">
    <property type="entry name" value="Zinc/RING finger domain, C3HC4 (zinc finger)"/>
    <property type="match status" value="1"/>
</dbReference>
<dbReference type="PANTHER" id="PTHR14609">
    <property type="entry name" value="RING FINGER PROTEIN 219"/>
    <property type="match status" value="1"/>
</dbReference>
<feature type="compositionally biased region" description="Low complexity" evidence="6">
    <location>
        <begin position="713"/>
        <end position="726"/>
    </location>
</feature>
<dbReference type="SUPFAM" id="SSF57850">
    <property type="entry name" value="RING/U-box"/>
    <property type="match status" value="1"/>
</dbReference>
<dbReference type="EMBL" id="JAPFRF010000010">
    <property type="protein sequence ID" value="KAJ7319851.1"/>
    <property type="molecule type" value="Genomic_DNA"/>
</dbReference>
<feature type="domain" description="RING-type" evidence="7">
    <location>
        <begin position="18"/>
        <end position="56"/>
    </location>
</feature>
<dbReference type="Pfam" id="PF00097">
    <property type="entry name" value="zf-C3HC4"/>
    <property type="match status" value="1"/>
</dbReference>
<dbReference type="InterPro" id="IPR039209">
    <property type="entry name" value="OBI1"/>
</dbReference>
<evidence type="ECO:0000256" key="1">
    <source>
        <dbReference type="ARBA" id="ARBA00022723"/>
    </source>
</evidence>
<keyword evidence="1" id="KW-0479">Metal-binding</keyword>
<dbReference type="GO" id="GO:0006513">
    <property type="term" value="P:protein monoubiquitination"/>
    <property type="evidence" value="ECO:0007669"/>
    <property type="project" value="InterPro"/>
</dbReference>
<evidence type="ECO:0000256" key="5">
    <source>
        <dbReference type="SAM" id="Coils"/>
    </source>
</evidence>
<feature type="compositionally biased region" description="Low complexity" evidence="6">
    <location>
        <begin position="550"/>
        <end position="569"/>
    </location>
</feature>
<evidence type="ECO:0000256" key="2">
    <source>
        <dbReference type="ARBA" id="ARBA00022771"/>
    </source>
</evidence>
<feature type="compositionally biased region" description="Polar residues" evidence="6">
    <location>
        <begin position="512"/>
        <end position="527"/>
    </location>
</feature>
<name>A0A9Q1AYF4_9SAUR</name>
<feature type="compositionally biased region" description="Polar residues" evidence="6">
    <location>
        <begin position="438"/>
        <end position="449"/>
    </location>
</feature>
<keyword evidence="5" id="KW-0175">Coiled coil</keyword>
<feature type="compositionally biased region" description="Polar residues" evidence="6">
    <location>
        <begin position="321"/>
        <end position="338"/>
    </location>
</feature>
<feature type="region of interest" description="Disordered" evidence="6">
    <location>
        <begin position="398"/>
        <end position="451"/>
    </location>
</feature>
<evidence type="ECO:0000259" key="7">
    <source>
        <dbReference type="PROSITE" id="PS50089"/>
    </source>
</evidence>
<dbReference type="PANTHER" id="PTHR14609:SF1">
    <property type="entry name" value="ORC UBIQUITIN LIGASE 1"/>
    <property type="match status" value="1"/>
</dbReference>
<feature type="coiled-coil region" evidence="5">
    <location>
        <begin position="89"/>
        <end position="123"/>
    </location>
</feature>
<dbReference type="CDD" id="cd16562">
    <property type="entry name" value="RING-HC_RNF219"/>
    <property type="match status" value="1"/>
</dbReference>
<proteinExistence type="predicted"/>
<dbReference type="InterPro" id="IPR001841">
    <property type="entry name" value="Znf_RING"/>
</dbReference>
<dbReference type="InterPro" id="IPR035691">
    <property type="entry name" value="OBI1_RING-HC"/>
</dbReference>
<evidence type="ECO:0000256" key="4">
    <source>
        <dbReference type="PROSITE-ProRule" id="PRU00175"/>
    </source>
</evidence>
<keyword evidence="2 4" id="KW-0863">Zinc-finger</keyword>
<sequence length="726" mass="80595">MAQNVQNVTLSLTLPITCHICLGKVRQPVICANHHVFCSVCIEVWLKNNSQCPACRIPITPENPCKEVLGGTSESNPVFSPVIRKQLRKTRLEILHKEYEDEIESLQKEMEELKEKNVSLESQLKSVLCPVTLDVSEKNPESSRLSDEEHKLEPEMLAVWTQKLRAANVMYEKAEDAMDKLMEVNKKLRLENGGLLRENLRLKAEVGSRSPQKFGRFTVAALQSKLEQSEREMNRLKKALERSDAYIEDLESQISQLKRESEQRKSVHPESDAPVPMEDKESEGAPDKVPLLESPGESIDPNCLCTNRPPDELEQPARSGLLSSSNDVCLNSGSQGCSDESAARDVFSGAPAGLLDIASSEMETCSEQTWDKIGPYKEELYDLPDPCTPLSLSCLQLNTPSHKDDPVAKEEGEREPPAFLRKLEFEDFGEASDDGSKGSPQHSTSSCESVESKAACFPSEKPVFWNRCRPHFEDNVDFEGSEANAVSSDSGESSSKSSDKSRTPSMPKRLNSVRSSEMNRTRTSSEASMDAAYLDKISELDSMMSESDNSKSPYYPSKSSSDLESSCKSTQCPDLLAEKEKSRKERKEPNSLKGSLPSEPPEEGNEWKPSTFSILSPTALDVTEPFPHFGGRTSDTSDLKPQSFLFQRELSPSFLFSNSRGSFEEHKLGPSLFKVAPELQNLHSQLQSPWSSSFVPDRKAKSAHASAKRKIHSSLSSASPSKTTKN</sequence>
<feature type="compositionally biased region" description="Low complexity" evidence="6">
    <location>
        <begin position="487"/>
        <end position="496"/>
    </location>
</feature>
<comment type="caution">
    <text evidence="8">The sequence shown here is derived from an EMBL/GenBank/DDBJ whole genome shotgun (WGS) entry which is preliminary data.</text>
</comment>
<dbReference type="InterPro" id="IPR013083">
    <property type="entry name" value="Znf_RING/FYVE/PHD"/>
</dbReference>
<feature type="region of interest" description="Disordered" evidence="6">
    <location>
        <begin position="257"/>
        <end position="342"/>
    </location>
</feature>
<feature type="compositionally biased region" description="Basic and acidic residues" evidence="6">
    <location>
        <begin position="576"/>
        <end position="590"/>
    </location>
</feature>
<dbReference type="PROSITE" id="PS50089">
    <property type="entry name" value="ZF_RING_2"/>
    <property type="match status" value="1"/>
</dbReference>
<accession>A0A9Q1AYF4</accession>
<evidence type="ECO:0000313" key="8">
    <source>
        <dbReference type="EMBL" id="KAJ7319851.1"/>
    </source>
</evidence>
<dbReference type="GO" id="GO:0004842">
    <property type="term" value="F:ubiquitin-protein transferase activity"/>
    <property type="evidence" value="ECO:0007669"/>
    <property type="project" value="InterPro"/>
</dbReference>
<feature type="region of interest" description="Disordered" evidence="6">
    <location>
        <begin position="686"/>
        <end position="726"/>
    </location>
</feature>
<dbReference type="InterPro" id="IPR018957">
    <property type="entry name" value="Znf_C3HC4_RING-type"/>
</dbReference>
<feature type="compositionally biased region" description="Basic and acidic residues" evidence="6">
    <location>
        <begin position="257"/>
        <end position="286"/>
    </location>
</feature>
<dbReference type="GO" id="GO:0008270">
    <property type="term" value="F:zinc ion binding"/>
    <property type="evidence" value="ECO:0007669"/>
    <property type="project" value="UniProtKB-KW"/>
</dbReference>
<feature type="coiled-coil region" evidence="5">
    <location>
        <begin position="164"/>
        <end position="191"/>
    </location>
</feature>
<evidence type="ECO:0000256" key="3">
    <source>
        <dbReference type="ARBA" id="ARBA00022833"/>
    </source>
</evidence>
<gene>
    <name evidence="8" type="ORF">JRQ81_019362</name>
</gene>
<keyword evidence="3" id="KW-0862">Zinc</keyword>
<dbReference type="AlphaFoldDB" id="A0A9Q1AYF4"/>
<feature type="region of interest" description="Disordered" evidence="6">
    <location>
        <begin position="479"/>
        <end position="611"/>
    </location>
</feature>
<dbReference type="GO" id="GO:0006275">
    <property type="term" value="P:regulation of DNA replication"/>
    <property type="evidence" value="ECO:0007669"/>
    <property type="project" value="InterPro"/>
</dbReference>
<feature type="compositionally biased region" description="Basic and acidic residues" evidence="6">
    <location>
        <begin position="401"/>
        <end position="425"/>
    </location>
</feature>
<organism evidence="8 9">
    <name type="scientific">Phrynocephalus forsythii</name>
    <dbReference type="NCBI Taxonomy" id="171643"/>
    <lineage>
        <taxon>Eukaryota</taxon>
        <taxon>Metazoa</taxon>
        <taxon>Chordata</taxon>
        <taxon>Craniata</taxon>
        <taxon>Vertebrata</taxon>
        <taxon>Euteleostomi</taxon>
        <taxon>Lepidosauria</taxon>
        <taxon>Squamata</taxon>
        <taxon>Bifurcata</taxon>
        <taxon>Unidentata</taxon>
        <taxon>Episquamata</taxon>
        <taxon>Toxicofera</taxon>
        <taxon>Iguania</taxon>
        <taxon>Acrodonta</taxon>
        <taxon>Agamidae</taxon>
        <taxon>Agaminae</taxon>
        <taxon>Phrynocephalus</taxon>
    </lineage>
</organism>
<evidence type="ECO:0000256" key="6">
    <source>
        <dbReference type="SAM" id="MobiDB-lite"/>
    </source>
</evidence>
<reference evidence="8" key="1">
    <citation type="journal article" date="2023" name="DNA Res.">
        <title>Chromosome-level genome assembly of Phrynocephalus forsythii using third-generation DNA sequencing and Hi-C analysis.</title>
        <authorList>
            <person name="Qi Y."/>
            <person name="Zhao W."/>
            <person name="Zhao Y."/>
            <person name="Niu C."/>
            <person name="Cao S."/>
            <person name="Zhang Y."/>
        </authorList>
    </citation>
    <scope>NUCLEOTIDE SEQUENCE</scope>
    <source>
        <tissue evidence="8">Muscle</tissue>
    </source>
</reference>